<keyword evidence="3" id="KW-1185">Reference proteome</keyword>
<dbReference type="AlphaFoldDB" id="A0A917B4Q6"/>
<sequence length="182" mass="21025">MKEFDQFKNNKQEEGSDKKKNQFTIIKDDSTDGHGGYGVGSISLENMTPVIVDPNEEEAFMDMGALHARSAVEKRIRFLTDRSEVPNGKLYWIVWVTVDYREGNPCFYGVAGSEIVVDREIRRGYKLLPEHVNHMDKSLKGRFVVDHMDEKSRHILGEYLREFKPELWENTAQELKDSLGVQ</sequence>
<evidence type="ECO:0000313" key="3">
    <source>
        <dbReference type="Proteomes" id="UP000660110"/>
    </source>
</evidence>
<dbReference type="InterPro" id="IPR014852">
    <property type="entry name" value="YwhD"/>
</dbReference>
<evidence type="ECO:0000256" key="1">
    <source>
        <dbReference type="SAM" id="MobiDB-lite"/>
    </source>
</evidence>
<protein>
    <recommendedName>
        <fullName evidence="4">YwhD family protein</fullName>
    </recommendedName>
</protein>
<dbReference type="Pfam" id="PF08741">
    <property type="entry name" value="YwhD"/>
    <property type="match status" value="1"/>
</dbReference>
<feature type="region of interest" description="Disordered" evidence="1">
    <location>
        <begin position="1"/>
        <end position="29"/>
    </location>
</feature>
<gene>
    <name evidence="2" type="primary">ywhD</name>
    <name evidence="2" type="ORF">GCM10010954_20420</name>
</gene>
<dbReference type="EMBL" id="BMEL01000002">
    <property type="protein sequence ID" value="GGF21515.1"/>
    <property type="molecule type" value="Genomic_DNA"/>
</dbReference>
<comment type="caution">
    <text evidence="2">The sequence shown here is derived from an EMBL/GenBank/DDBJ whole genome shotgun (WGS) entry which is preliminary data.</text>
</comment>
<dbReference type="Proteomes" id="UP000660110">
    <property type="component" value="Unassembled WGS sequence"/>
</dbReference>
<dbReference type="RefSeq" id="WP_188377380.1">
    <property type="nucleotide sequence ID" value="NZ_BMEL01000002.1"/>
</dbReference>
<accession>A0A917B4Q6</accession>
<name>A0A917B4Q6_HALAA</name>
<reference evidence="2" key="2">
    <citation type="submission" date="2020-09" db="EMBL/GenBank/DDBJ databases">
        <authorList>
            <person name="Sun Q."/>
            <person name="Zhou Y."/>
        </authorList>
    </citation>
    <scope>NUCLEOTIDE SEQUENCE</scope>
    <source>
        <strain evidence="2">CGMCC 1.12153</strain>
    </source>
</reference>
<evidence type="ECO:0008006" key="4">
    <source>
        <dbReference type="Google" id="ProtNLM"/>
    </source>
</evidence>
<reference evidence="2" key="1">
    <citation type="journal article" date="2014" name="Int. J. Syst. Evol. Microbiol.">
        <title>Complete genome sequence of Corynebacterium casei LMG S-19264T (=DSM 44701T), isolated from a smear-ripened cheese.</title>
        <authorList>
            <consortium name="US DOE Joint Genome Institute (JGI-PGF)"/>
            <person name="Walter F."/>
            <person name="Albersmeier A."/>
            <person name="Kalinowski J."/>
            <person name="Ruckert C."/>
        </authorList>
    </citation>
    <scope>NUCLEOTIDE SEQUENCE</scope>
    <source>
        <strain evidence="2">CGMCC 1.12153</strain>
    </source>
</reference>
<evidence type="ECO:0000313" key="2">
    <source>
        <dbReference type="EMBL" id="GGF21515.1"/>
    </source>
</evidence>
<proteinExistence type="predicted"/>
<organism evidence="2 3">
    <name type="scientific">Halobacillus andaensis</name>
    <dbReference type="NCBI Taxonomy" id="1176239"/>
    <lineage>
        <taxon>Bacteria</taxon>
        <taxon>Bacillati</taxon>
        <taxon>Bacillota</taxon>
        <taxon>Bacilli</taxon>
        <taxon>Bacillales</taxon>
        <taxon>Bacillaceae</taxon>
        <taxon>Halobacillus</taxon>
    </lineage>
</organism>